<evidence type="ECO:0000256" key="1">
    <source>
        <dbReference type="SAM" id="SignalP"/>
    </source>
</evidence>
<dbReference type="Pfam" id="PF06764">
    <property type="entry name" value="DUF1223"/>
    <property type="match status" value="1"/>
</dbReference>
<dbReference type="PANTHER" id="PTHR36057:SF1">
    <property type="entry name" value="LIPOPROTEIN LIPID ATTACHMENT SITE-LIKE PROTEIN, PUTATIVE (DUF1223)-RELATED"/>
    <property type="match status" value="1"/>
</dbReference>
<dbReference type="InterPro" id="IPR010634">
    <property type="entry name" value="DUF1223"/>
</dbReference>
<dbReference type="InterPro" id="IPR036249">
    <property type="entry name" value="Thioredoxin-like_sf"/>
</dbReference>
<name>A0A7X0JSH7_9GAMM</name>
<evidence type="ECO:0000313" key="3">
    <source>
        <dbReference type="Proteomes" id="UP000528457"/>
    </source>
</evidence>
<reference evidence="2 3" key="1">
    <citation type="submission" date="2020-08" db="EMBL/GenBank/DDBJ databases">
        <title>Genomic Encyclopedia of Type Strains, Phase IV (KMG-IV): sequencing the most valuable type-strain genomes for metagenomic binning, comparative biology and taxonomic classification.</title>
        <authorList>
            <person name="Goeker M."/>
        </authorList>
    </citation>
    <scope>NUCLEOTIDE SEQUENCE [LARGE SCALE GENOMIC DNA]</scope>
    <source>
        <strain evidence="2 3">DSM 22368</strain>
    </source>
</reference>
<feature type="chain" id="PRO_5030540966" description="DUF1223 domain-containing protein" evidence="1">
    <location>
        <begin position="31"/>
        <end position="252"/>
    </location>
</feature>
<dbReference type="PANTHER" id="PTHR36057">
    <property type="match status" value="1"/>
</dbReference>
<evidence type="ECO:0008006" key="4">
    <source>
        <dbReference type="Google" id="ProtNLM"/>
    </source>
</evidence>
<keyword evidence="3" id="KW-1185">Reference proteome</keyword>
<accession>A0A7X0JSH7</accession>
<dbReference type="Proteomes" id="UP000528457">
    <property type="component" value="Unassembled WGS sequence"/>
</dbReference>
<comment type="caution">
    <text evidence="2">The sequence shown here is derived from an EMBL/GenBank/DDBJ whole genome shotgun (WGS) entry which is preliminary data.</text>
</comment>
<protein>
    <recommendedName>
        <fullName evidence="4">DUF1223 domain-containing protein</fullName>
    </recommendedName>
</protein>
<dbReference type="RefSeq" id="WP_166850059.1">
    <property type="nucleotide sequence ID" value="NZ_JAAONY010000001.1"/>
</dbReference>
<sequence length="252" mass="28833">MSPYRLNMAFNSALILLSFALITIAPNAQAKTLESQATNPMLLELYTSQGCSSCPPAERWFTKLKQSPDLWRKLIPINFHVDYWDYLGWEDPFAQRQFSHRQRIYKHLGHSRTVATPGFMTNGEQWNGWFYRRPIPQSNNKAIGKLSADLSEHDARIAFQPEQRAEKKSYTVNLAILGFGLKHKIKAGENRRKTLQHDFVVLDYAKAELNSKGKAKLDLPDVEAFNAKEQAIVIWLSEGRDPSPLLAMGDWL</sequence>
<proteinExistence type="predicted"/>
<keyword evidence="1" id="KW-0732">Signal</keyword>
<dbReference type="InParanoid" id="A0A7X0JSH7"/>
<gene>
    <name evidence="2" type="ORF">HNR48_001146</name>
</gene>
<dbReference type="AlphaFoldDB" id="A0A7X0JSH7"/>
<evidence type="ECO:0000313" key="2">
    <source>
        <dbReference type="EMBL" id="MBB6520868.1"/>
    </source>
</evidence>
<dbReference type="EMBL" id="JACHHT010000001">
    <property type="protein sequence ID" value="MBB6520868.1"/>
    <property type="molecule type" value="Genomic_DNA"/>
</dbReference>
<dbReference type="SUPFAM" id="SSF52833">
    <property type="entry name" value="Thioredoxin-like"/>
    <property type="match status" value="1"/>
</dbReference>
<feature type="signal peptide" evidence="1">
    <location>
        <begin position="1"/>
        <end position="30"/>
    </location>
</feature>
<organism evidence="2 3">
    <name type="scientific">Pseudoteredinibacter isoporae</name>
    <dbReference type="NCBI Taxonomy" id="570281"/>
    <lineage>
        <taxon>Bacteria</taxon>
        <taxon>Pseudomonadati</taxon>
        <taxon>Pseudomonadota</taxon>
        <taxon>Gammaproteobacteria</taxon>
        <taxon>Cellvibrionales</taxon>
        <taxon>Cellvibrionaceae</taxon>
        <taxon>Pseudoteredinibacter</taxon>
    </lineage>
</organism>